<organism evidence="2 3">
    <name type="scientific">Mycobacterium phage Julie1</name>
    <dbReference type="NCBI Taxonomy" id="1463812"/>
    <lineage>
        <taxon>Viruses</taxon>
        <taxon>Duplodnaviria</taxon>
        <taxon>Heunggongvirae</taxon>
        <taxon>Uroviricota</taxon>
        <taxon>Caudoviricetes</taxon>
        <taxon>Bclasvirinae</taxon>
        <taxon>Julieunavirus</taxon>
        <taxon>Julieunavirus julie1</taxon>
    </lineage>
</organism>
<dbReference type="Pfam" id="PF23888">
    <property type="entry name" value="DUF7240"/>
    <property type="match status" value="1"/>
</dbReference>
<evidence type="ECO:0000256" key="1">
    <source>
        <dbReference type="SAM" id="MobiDB-lite"/>
    </source>
</evidence>
<evidence type="ECO:0000313" key="2">
    <source>
        <dbReference type="EMBL" id="AHJ88534.1"/>
    </source>
</evidence>
<dbReference type="EMBL" id="KJ433976">
    <property type="protein sequence ID" value="AHJ88534.1"/>
    <property type="molecule type" value="Genomic_DNA"/>
</dbReference>
<reference evidence="2 3" key="1">
    <citation type="journal article" date="2014" name="Genome Announc.">
        <title>Complete genome sequences of nine mycobacteriophages.</title>
        <authorList>
            <person name="Franceschelli J.J."/>
            <person name="Suarez C.A."/>
            <person name="Teran L."/>
            <person name="Raya R.R."/>
            <person name="Morbidoni H.R."/>
        </authorList>
    </citation>
    <scope>NUCLEOTIDE SEQUENCE [LARGE SCALE GENOMIC DNA]</scope>
</reference>
<feature type="region of interest" description="Disordered" evidence="1">
    <location>
        <begin position="75"/>
        <end position="104"/>
    </location>
</feature>
<accession>W8EIP5</accession>
<name>W8EIP5_9CAUD</name>
<dbReference type="GeneID" id="18505898"/>
<evidence type="ECO:0000313" key="3">
    <source>
        <dbReference type="Proteomes" id="UP000203096"/>
    </source>
</evidence>
<sequence length="104" mass="11345">MTAHNWRAVRARYADKGIADPMGQVTTMHAVLDVMEQIGAESSTNGAKTAAEAKSEITRYFDKLYKPDITARVIDGDGYMPPPPGFSEEEMEASFDAFLGQGLT</sequence>
<gene>
    <name evidence="2" type="ORF">Jolie1_034</name>
</gene>
<dbReference type="InterPro" id="IPR055664">
    <property type="entry name" value="DUF7240"/>
</dbReference>
<protein>
    <submittedName>
        <fullName evidence="2">Uncharacterized protein</fullName>
    </submittedName>
</protein>
<dbReference type="RefSeq" id="YP_009009234.1">
    <property type="nucleotide sequence ID" value="NC_023600.1"/>
</dbReference>
<dbReference type="Proteomes" id="UP000203096">
    <property type="component" value="Segment"/>
</dbReference>
<dbReference type="KEGG" id="vg:18505898"/>
<proteinExistence type="predicted"/>
<keyword evidence="3" id="KW-1185">Reference proteome</keyword>